<feature type="domain" description="PPC" evidence="1">
    <location>
        <begin position="172"/>
        <end position="303"/>
    </location>
</feature>
<dbReference type="AlphaFoldDB" id="A0A839S457"/>
<feature type="domain" description="PPC" evidence="1">
    <location>
        <begin position="25"/>
        <end position="169"/>
    </location>
</feature>
<dbReference type="EMBL" id="JACHWU010000004">
    <property type="protein sequence ID" value="MBB3052538.1"/>
    <property type="molecule type" value="Genomic_DNA"/>
</dbReference>
<dbReference type="Gene3D" id="3.30.1330.80">
    <property type="entry name" value="Hypothetical protein, similar to alpha- acetolactate decarboxylase, domain 2"/>
    <property type="match status" value="2"/>
</dbReference>
<dbReference type="RefSeq" id="WP_183656928.1">
    <property type="nucleotide sequence ID" value="NZ_JACHWU010000004.1"/>
</dbReference>
<reference evidence="2 3" key="1">
    <citation type="submission" date="2020-08" db="EMBL/GenBank/DDBJ databases">
        <title>Genomic Encyclopedia of Type Strains, Phase III (KMG-III): the genomes of soil and plant-associated and newly described type strains.</title>
        <authorList>
            <person name="Whitman W."/>
        </authorList>
    </citation>
    <scope>NUCLEOTIDE SEQUENCE [LARGE SCALE GENOMIC DNA]</scope>
    <source>
        <strain evidence="2 3">CECT 8577</strain>
    </source>
</reference>
<dbReference type="PANTHER" id="PTHR34988">
    <property type="entry name" value="PROTEIN, PUTATIVE-RELATED"/>
    <property type="match status" value="1"/>
</dbReference>
<dbReference type="Pfam" id="PF03479">
    <property type="entry name" value="PCC"/>
    <property type="match status" value="2"/>
</dbReference>
<name>A0A839S457_9PSEU</name>
<gene>
    <name evidence="2" type="ORF">FHS23_003572</name>
</gene>
<protein>
    <submittedName>
        <fullName evidence="2">Putative DNA-binding protein with PD1-like motif</fullName>
    </submittedName>
</protein>
<dbReference type="PANTHER" id="PTHR34988:SF1">
    <property type="entry name" value="DNA-BINDING PROTEIN"/>
    <property type="match status" value="1"/>
</dbReference>
<keyword evidence="3" id="KW-1185">Reference proteome</keyword>
<dbReference type="Proteomes" id="UP000550714">
    <property type="component" value="Unassembled WGS sequence"/>
</dbReference>
<sequence>MTAQRAGVPLQHPGPRTQERIAAVPTGVTVVRAELPPGANIVDELWRITETAGYRAACVELAHGSFGTLRYVHPAVGAERPAFYSDTVEPAGPCFVLGGSATVGNRDGRAFAHLHATWLDEHGRIRGGHLLPETTVGDVPIEATARLLHDAEYVSDTCPETSMPAFTPHALARPATTQAVAARILPGEDLHDAVATVAARAGFDSAVVRASLGSAVGARLRTGPGRITEADWPATEFTSLTGTVRGGDVVLTASLVDRNGDVHSGLLLPGQNPVAVTFELYVERADPGGAARDVTHTAEEAQA</sequence>
<dbReference type="GO" id="GO:0003677">
    <property type="term" value="F:DNA binding"/>
    <property type="evidence" value="ECO:0007669"/>
    <property type="project" value="UniProtKB-KW"/>
</dbReference>
<dbReference type="InterPro" id="IPR005175">
    <property type="entry name" value="PPC_dom"/>
</dbReference>
<keyword evidence="2" id="KW-0238">DNA-binding</keyword>
<evidence type="ECO:0000313" key="2">
    <source>
        <dbReference type="EMBL" id="MBB3052538.1"/>
    </source>
</evidence>
<dbReference type="PROSITE" id="PS51742">
    <property type="entry name" value="PPC"/>
    <property type="match status" value="2"/>
</dbReference>
<evidence type="ECO:0000313" key="3">
    <source>
        <dbReference type="Proteomes" id="UP000550714"/>
    </source>
</evidence>
<proteinExistence type="predicted"/>
<organism evidence="2 3">
    <name type="scientific">Prauserella isguenensis</name>
    <dbReference type="NCBI Taxonomy" id="1470180"/>
    <lineage>
        <taxon>Bacteria</taxon>
        <taxon>Bacillati</taxon>
        <taxon>Actinomycetota</taxon>
        <taxon>Actinomycetes</taxon>
        <taxon>Pseudonocardiales</taxon>
        <taxon>Pseudonocardiaceae</taxon>
        <taxon>Prauserella</taxon>
    </lineage>
</organism>
<dbReference type="CDD" id="cd11378">
    <property type="entry name" value="DUF296"/>
    <property type="match status" value="1"/>
</dbReference>
<evidence type="ECO:0000259" key="1">
    <source>
        <dbReference type="PROSITE" id="PS51742"/>
    </source>
</evidence>
<comment type="caution">
    <text evidence="2">The sequence shown here is derived from an EMBL/GenBank/DDBJ whole genome shotgun (WGS) entry which is preliminary data.</text>
</comment>
<accession>A0A839S457</accession>
<dbReference type="SUPFAM" id="SSF117856">
    <property type="entry name" value="AF0104/ALDC/Ptd012-like"/>
    <property type="match status" value="2"/>
</dbReference>